<evidence type="ECO:0000313" key="1">
    <source>
        <dbReference type="EMBL" id="KNZ44411.1"/>
    </source>
</evidence>
<dbReference type="VEuPathDB" id="FungiDB:VP01_9198g1"/>
<evidence type="ECO:0000313" key="2">
    <source>
        <dbReference type="Proteomes" id="UP000037035"/>
    </source>
</evidence>
<dbReference type="EMBL" id="LAVV01014824">
    <property type="protein sequence ID" value="KNZ44411.1"/>
    <property type="molecule type" value="Genomic_DNA"/>
</dbReference>
<comment type="caution">
    <text evidence="1">The sequence shown here is derived from an EMBL/GenBank/DDBJ whole genome shotgun (WGS) entry which is preliminary data.</text>
</comment>
<accession>A0A0L6U7E1</accession>
<dbReference type="AlphaFoldDB" id="A0A0L6U7E1"/>
<reference evidence="1 2" key="1">
    <citation type="submission" date="2015-08" db="EMBL/GenBank/DDBJ databases">
        <title>Next Generation Sequencing and Analysis of the Genome of Puccinia sorghi L Schw, the Causal Agent of Maize Common Rust.</title>
        <authorList>
            <person name="Rochi L."/>
            <person name="Burguener G."/>
            <person name="Darino M."/>
            <person name="Turjanski A."/>
            <person name="Kreff E."/>
            <person name="Dieguez M.J."/>
            <person name="Sacco F."/>
        </authorList>
    </citation>
    <scope>NUCLEOTIDE SEQUENCE [LARGE SCALE GENOMIC DNA]</scope>
    <source>
        <strain evidence="1 2">RO10H11247</strain>
    </source>
</reference>
<dbReference type="Proteomes" id="UP000037035">
    <property type="component" value="Unassembled WGS sequence"/>
</dbReference>
<gene>
    <name evidence="1" type="ORF">VP01_9198g1</name>
</gene>
<proteinExistence type="predicted"/>
<protein>
    <submittedName>
        <fullName evidence="1">Uncharacterized protein</fullName>
    </submittedName>
</protein>
<organism evidence="1 2">
    <name type="scientific">Puccinia sorghi</name>
    <dbReference type="NCBI Taxonomy" id="27349"/>
    <lineage>
        <taxon>Eukaryota</taxon>
        <taxon>Fungi</taxon>
        <taxon>Dikarya</taxon>
        <taxon>Basidiomycota</taxon>
        <taxon>Pucciniomycotina</taxon>
        <taxon>Pucciniomycetes</taxon>
        <taxon>Pucciniales</taxon>
        <taxon>Pucciniaceae</taxon>
        <taxon>Puccinia</taxon>
    </lineage>
</organism>
<sequence length="125" mass="14088">MPQSSTRSKALGKIRTRLQYHIAKAAFEARFKSSNDDSSEITLKDLLTSLHTFSFSISFDSYKNLLMVTLHQMGMSGNGTSVGLLARFFRISEGSVIVYSSCVVEAILSLERFVFFFLRQPQKYG</sequence>
<name>A0A0L6U7E1_9BASI</name>
<keyword evidence="2" id="KW-1185">Reference proteome</keyword>